<evidence type="ECO:0000256" key="3">
    <source>
        <dbReference type="ARBA" id="ARBA00022598"/>
    </source>
</evidence>
<organism evidence="9">
    <name type="scientific">human gut metagenome</name>
    <dbReference type="NCBI Taxonomy" id="408170"/>
    <lineage>
        <taxon>unclassified sequences</taxon>
        <taxon>metagenomes</taxon>
        <taxon>organismal metagenomes</taxon>
    </lineage>
</organism>
<dbReference type="EMBL" id="AZMM01012591">
    <property type="protein sequence ID" value="ETJ32965.1"/>
    <property type="molecule type" value="Genomic_DNA"/>
</dbReference>
<dbReference type="PANTHER" id="PTHR11922">
    <property type="entry name" value="GMP SYNTHASE-RELATED"/>
    <property type="match status" value="1"/>
</dbReference>
<feature type="domain" description="GMP synthase C-terminal" evidence="8">
    <location>
        <begin position="31"/>
        <end position="107"/>
    </location>
</feature>
<reference evidence="9" key="1">
    <citation type="submission" date="2013-12" db="EMBL/GenBank/DDBJ databases">
        <title>A Varibaculum cambriense genome reconstructed from a premature infant gut community with otherwise low bacterial novelty that shifts toward anaerobic metabolism during the third week of life.</title>
        <authorList>
            <person name="Brown C.T."/>
            <person name="Sharon I."/>
            <person name="Thomas B.C."/>
            <person name="Castelle C.J."/>
            <person name="Morowitz M.J."/>
            <person name="Banfield J.F."/>
        </authorList>
    </citation>
    <scope>NUCLEOTIDE SEQUENCE</scope>
</reference>
<evidence type="ECO:0000256" key="7">
    <source>
        <dbReference type="ARBA" id="ARBA00022840"/>
    </source>
</evidence>
<evidence type="ECO:0000259" key="8">
    <source>
        <dbReference type="Pfam" id="PF00958"/>
    </source>
</evidence>
<gene>
    <name evidence="9" type="ORF">Q604_UNBC12591G0001</name>
</gene>
<evidence type="ECO:0000256" key="6">
    <source>
        <dbReference type="ARBA" id="ARBA00022755"/>
    </source>
</evidence>
<sequence length="107" mass="12219">FPGPGLAIRVMGEITKDKLDILRDADYIFRDEIAKAGLDRSINQYFAVLTSTRTVGVMGDFRTYDYTLALRGVTTTDFMTADWARIPYDVLDTISRRIVNEVQHINR</sequence>
<comment type="caution">
    <text evidence="9">The sequence shown here is derived from an EMBL/GenBank/DDBJ whole genome shotgun (WGS) entry which is preliminary data.</text>
</comment>
<evidence type="ECO:0000256" key="2">
    <source>
        <dbReference type="ARBA" id="ARBA00012746"/>
    </source>
</evidence>
<dbReference type="PANTHER" id="PTHR11922:SF2">
    <property type="entry name" value="GMP SYNTHASE [GLUTAMINE-HYDROLYZING]"/>
    <property type="match status" value="1"/>
</dbReference>
<evidence type="ECO:0000256" key="5">
    <source>
        <dbReference type="ARBA" id="ARBA00022749"/>
    </source>
</evidence>
<evidence type="ECO:0000313" key="9">
    <source>
        <dbReference type="EMBL" id="ETJ32965.1"/>
    </source>
</evidence>
<proteinExistence type="predicted"/>
<feature type="non-terminal residue" evidence="9">
    <location>
        <position position="107"/>
    </location>
</feature>
<keyword evidence="7" id="KW-0067">ATP-binding</keyword>
<accession>W1XU07</accession>
<dbReference type="FunFam" id="3.30.300.10:FF:000002">
    <property type="entry name" value="GMP synthase [glutamine-hydrolyzing]"/>
    <property type="match status" value="1"/>
</dbReference>
<keyword evidence="4" id="KW-0547">Nucleotide-binding</keyword>
<dbReference type="GO" id="GO:0005524">
    <property type="term" value="F:ATP binding"/>
    <property type="evidence" value="ECO:0007669"/>
    <property type="project" value="UniProtKB-KW"/>
</dbReference>
<keyword evidence="5" id="KW-0332">GMP biosynthesis</keyword>
<dbReference type="Pfam" id="PF00958">
    <property type="entry name" value="GMP_synt_C"/>
    <property type="match status" value="1"/>
</dbReference>
<dbReference type="Gene3D" id="3.30.300.10">
    <property type="match status" value="1"/>
</dbReference>
<protein>
    <recommendedName>
        <fullName evidence="2">GMP synthase (glutamine-hydrolyzing)</fullName>
        <ecNumber evidence="2">6.3.5.2</ecNumber>
    </recommendedName>
</protein>
<dbReference type="EC" id="6.3.5.2" evidence="2"/>
<evidence type="ECO:0000256" key="1">
    <source>
        <dbReference type="ARBA" id="ARBA00005153"/>
    </source>
</evidence>
<comment type="pathway">
    <text evidence="1">Purine metabolism; GMP biosynthesis; GMP from XMP (L-Gln route): step 1/1.</text>
</comment>
<dbReference type="SUPFAM" id="SSF54810">
    <property type="entry name" value="GMP synthetase C-terminal dimerisation domain"/>
    <property type="match status" value="1"/>
</dbReference>
<feature type="non-terminal residue" evidence="9">
    <location>
        <position position="1"/>
    </location>
</feature>
<dbReference type="GO" id="GO:0005829">
    <property type="term" value="C:cytosol"/>
    <property type="evidence" value="ECO:0007669"/>
    <property type="project" value="TreeGrafter"/>
</dbReference>
<name>W1XU07_9ZZZZ</name>
<dbReference type="InterPro" id="IPR001674">
    <property type="entry name" value="GMP_synth_C"/>
</dbReference>
<keyword evidence="6" id="KW-0658">Purine biosynthesis</keyword>
<dbReference type="AlphaFoldDB" id="W1XU07"/>
<evidence type="ECO:0000256" key="4">
    <source>
        <dbReference type="ARBA" id="ARBA00022741"/>
    </source>
</evidence>
<keyword evidence="3" id="KW-0436">Ligase</keyword>
<dbReference type="GO" id="GO:0003921">
    <property type="term" value="F:GMP synthase activity"/>
    <property type="evidence" value="ECO:0007669"/>
    <property type="project" value="TreeGrafter"/>
</dbReference>